<keyword evidence="1" id="KW-1133">Transmembrane helix</keyword>
<feature type="transmembrane region" description="Helical" evidence="1">
    <location>
        <begin position="7"/>
        <end position="26"/>
    </location>
</feature>
<dbReference type="InterPro" id="IPR009045">
    <property type="entry name" value="Zn_M74/Hedgehog-like"/>
</dbReference>
<dbReference type="STRING" id="1617426.TR69_WS6001001278"/>
<evidence type="ECO:0000313" key="3">
    <source>
        <dbReference type="EMBL" id="KXK25988.1"/>
    </source>
</evidence>
<accession>A0A136LWF3</accession>
<keyword evidence="3" id="KW-0645">Protease</keyword>
<dbReference type="InterPro" id="IPR052179">
    <property type="entry name" value="DD-CPase-like"/>
</dbReference>
<dbReference type="EMBL" id="JYNZ01000005">
    <property type="protein sequence ID" value="KXK25988.1"/>
    <property type="molecule type" value="Genomic_DNA"/>
</dbReference>
<dbReference type="CDD" id="cd14852">
    <property type="entry name" value="LD-carboxypeptidase"/>
    <property type="match status" value="1"/>
</dbReference>
<dbReference type="Pfam" id="PF02557">
    <property type="entry name" value="VanY"/>
    <property type="match status" value="1"/>
</dbReference>
<dbReference type="SUPFAM" id="SSF55166">
    <property type="entry name" value="Hedgehog/DD-peptidase"/>
    <property type="match status" value="1"/>
</dbReference>
<comment type="caution">
    <text evidence="3">The sequence shown here is derived from an EMBL/GenBank/DDBJ whole genome shotgun (WGS) entry which is preliminary data.</text>
</comment>
<dbReference type="Proteomes" id="UP000070457">
    <property type="component" value="Unassembled WGS sequence"/>
</dbReference>
<dbReference type="PANTHER" id="PTHR34385">
    <property type="entry name" value="D-ALANYL-D-ALANINE CARBOXYPEPTIDASE"/>
    <property type="match status" value="1"/>
</dbReference>
<dbReference type="PATRIC" id="fig|1617426.3.peg.1264"/>
<dbReference type="InterPro" id="IPR058193">
    <property type="entry name" value="VanY/YodJ_core_dom"/>
</dbReference>
<keyword evidence="1" id="KW-0812">Transmembrane</keyword>
<dbReference type="AlphaFoldDB" id="A0A136LWF3"/>
<dbReference type="EC" id="3.4.16.4" evidence="3"/>
<dbReference type="InterPro" id="IPR003709">
    <property type="entry name" value="VanY-like_core_dom"/>
</dbReference>
<gene>
    <name evidence="3" type="primary">vanYB_2</name>
    <name evidence="3" type="ORF">TR69_WS6001001278</name>
</gene>
<reference evidence="3 4" key="1">
    <citation type="submission" date="2015-02" db="EMBL/GenBank/DDBJ databases">
        <title>Improved understanding of the partial-nitritation anammox process through 23 genomes representing the majority of the microbial community.</title>
        <authorList>
            <person name="Speth D.R."/>
            <person name="In T Zandt M."/>
            <person name="Guerrero Cruz S."/>
            <person name="Jetten M.S."/>
            <person name="Dutilh B.E."/>
        </authorList>
    </citation>
    <scope>NUCLEOTIDE SEQUENCE [LARGE SCALE GENOMIC DNA]</scope>
    <source>
        <strain evidence="3">OLB20</strain>
    </source>
</reference>
<organism evidence="3 4">
    <name type="scientific">candidate division WS6 bacterium OLB20</name>
    <dbReference type="NCBI Taxonomy" id="1617426"/>
    <lineage>
        <taxon>Bacteria</taxon>
        <taxon>Candidatus Dojkabacteria</taxon>
    </lineage>
</organism>
<proteinExistence type="predicted"/>
<keyword evidence="3" id="KW-0121">Carboxypeptidase</keyword>
<dbReference type="GO" id="GO:0009002">
    <property type="term" value="F:serine-type D-Ala-D-Ala carboxypeptidase activity"/>
    <property type="evidence" value="ECO:0007669"/>
    <property type="project" value="UniProtKB-EC"/>
</dbReference>
<protein>
    <submittedName>
        <fullName evidence="3">D-alanyl-D-alanine carboxypeptidase</fullName>
        <ecNumber evidence="3">3.4.16.4</ecNumber>
    </submittedName>
</protein>
<keyword evidence="3" id="KW-0378">Hydrolase</keyword>
<dbReference type="GO" id="GO:0006508">
    <property type="term" value="P:proteolysis"/>
    <property type="evidence" value="ECO:0007669"/>
    <property type="project" value="InterPro"/>
</dbReference>
<feature type="domain" description="D-alanyl-D-alanine carboxypeptidase-like core" evidence="2">
    <location>
        <begin position="198"/>
        <end position="325"/>
    </location>
</feature>
<evidence type="ECO:0000313" key="4">
    <source>
        <dbReference type="Proteomes" id="UP000070457"/>
    </source>
</evidence>
<keyword evidence="1" id="KW-0472">Membrane</keyword>
<sequence length="352" mass="38801">MRRDDIATVLMIAMVWILSLSIGYLYQTLVISSRSTSAQTSDAVSALPVQTGDNQPPRILGIDEVQPVVSTSASFKIATDEELSPADSDGYSLELIEEDSGQYTYLVKLDNLAPGQNRMAISLSDYTGNVNQHQLSIDRLAVPECWDGRPRTIASAVFPHAIDTVVDKYYKLDSSYYPADLVNGAYSGIPVYHGGSAYVRVPVVQPLKQMLSDARAAGISVYVSSGFRSYAAQGRAHNYWTGLVGGGAANYFAALPGHSEHHLGTTVDLLTSENGYTISEAYENTRLGRWLQENAHKYGFVMSYPKGKEAITGYKYEPWHWRYLGIDHASRIRELGITPTEYLYSINKLACN</sequence>
<dbReference type="PANTHER" id="PTHR34385:SF1">
    <property type="entry name" value="PEPTIDOGLYCAN L-ALANYL-D-GLUTAMATE ENDOPEPTIDASE CWLK"/>
    <property type="match status" value="1"/>
</dbReference>
<name>A0A136LWF3_9BACT</name>
<evidence type="ECO:0000259" key="2">
    <source>
        <dbReference type="Pfam" id="PF02557"/>
    </source>
</evidence>
<evidence type="ECO:0000256" key="1">
    <source>
        <dbReference type="SAM" id="Phobius"/>
    </source>
</evidence>
<dbReference type="Gene3D" id="3.30.1380.10">
    <property type="match status" value="1"/>
</dbReference>